<proteinExistence type="inferred from homology"/>
<dbReference type="PANTHER" id="PTHR45695:SF9">
    <property type="entry name" value="LEUCOKININ RECEPTOR"/>
    <property type="match status" value="1"/>
</dbReference>
<dbReference type="GO" id="GO:0004930">
    <property type="term" value="F:G protein-coupled receptor activity"/>
    <property type="evidence" value="ECO:0007669"/>
    <property type="project" value="UniProtKB-KW"/>
</dbReference>
<feature type="transmembrane region" description="Helical" evidence="9">
    <location>
        <begin position="136"/>
        <end position="157"/>
    </location>
</feature>
<dbReference type="SMART" id="SM01381">
    <property type="entry name" value="7TM_GPCR_Srsx"/>
    <property type="match status" value="1"/>
</dbReference>
<dbReference type="PRINTS" id="PR00237">
    <property type="entry name" value="GPCRRHODOPSN"/>
</dbReference>
<sequence>MWISIAESQRENTSNHNETEPGACCVWMSIAEDNTPNHNKTVLKKDPQDFPEIIYSFPTKVIFTSAVLFTFLVSVVGNSLVIYVITKHHLMRTSTNCLIMNLAICDLLLTVIQTPFNTLQLYYGLTWFGGTVGNVTLKITAYVLQVLLFCSILNLVAIAIDRFLAVTRPLTYKLSSKWVVKIGIPVIWLIPALLSIKTVMSTKIVYIGENETPKRFSKPSREEGYASASCLVVSLVILIVLYSIICYRLWRRKIPGEVSNNQHALAIRTARKVTVLMISVVIVFVVSWAPVFVFVVLSGFNDDGSVDISVIMQYPFLLAASYWLLLNSSACNPCLYFIFIESYREGLKTACSRCRPPEFRVCRIGQERQFETEEPMRNRQTNILTQEEGAIELTAYSTVNHRVAPL</sequence>
<dbReference type="Pfam" id="PF00001">
    <property type="entry name" value="7tm_1"/>
    <property type="match status" value="1"/>
</dbReference>
<dbReference type="PANTHER" id="PTHR45695">
    <property type="entry name" value="LEUCOKININ RECEPTOR-RELATED"/>
    <property type="match status" value="1"/>
</dbReference>
<dbReference type="SUPFAM" id="SSF81321">
    <property type="entry name" value="Family A G protein-coupled receptor-like"/>
    <property type="match status" value="1"/>
</dbReference>
<keyword evidence="2 8" id="KW-0812">Transmembrane</keyword>
<evidence type="ECO:0000256" key="2">
    <source>
        <dbReference type="ARBA" id="ARBA00022692"/>
    </source>
</evidence>
<protein>
    <recommendedName>
        <fullName evidence="12">G-protein coupled receptors family 1 profile domain-containing protein</fullName>
    </recommendedName>
</protein>
<evidence type="ECO:0000256" key="5">
    <source>
        <dbReference type="ARBA" id="ARBA00023136"/>
    </source>
</evidence>
<evidence type="ECO:0000256" key="7">
    <source>
        <dbReference type="ARBA" id="ARBA00023224"/>
    </source>
</evidence>
<dbReference type="GO" id="GO:0005886">
    <property type="term" value="C:plasma membrane"/>
    <property type="evidence" value="ECO:0007669"/>
    <property type="project" value="TreeGrafter"/>
</dbReference>
<keyword evidence="5 9" id="KW-0472">Membrane</keyword>
<feature type="transmembrane region" description="Helical" evidence="9">
    <location>
        <begin position="97"/>
        <end position="116"/>
    </location>
</feature>
<evidence type="ECO:0008006" key="12">
    <source>
        <dbReference type="Google" id="ProtNLM"/>
    </source>
</evidence>
<dbReference type="AlphaFoldDB" id="A0A9X0CWN2"/>
<feature type="transmembrane region" description="Helical" evidence="9">
    <location>
        <begin position="225"/>
        <end position="245"/>
    </location>
</feature>
<keyword evidence="3 9" id="KW-1133">Transmembrane helix</keyword>
<comment type="caution">
    <text evidence="10">The sequence shown here is derived from an EMBL/GenBank/DDBJ whole genome shotgun (WGS) entry which is preliminary data.</text>
</comment>
<organism evidence="10 11">
    <name type="scientific">Desmophyllum pertusum</name>
    <dbReference type="NCBI Taxonomy" id="174260"/>
    <lineage>
        <taxon>Eukaryota</taxon>
        <taxon>Metazoa</taxon>
        <taxon>Cnidaria</taxon>
        <taxon>Anthozoa</taxon>
        <taxon>Hexacorallia</taxon>
        <taxon>Scleractinia</taxon>
        <taxon>Caryophylliina</taxon>
        <taxon>Caryophylliidae</taxon>
        <taxon>Desmophyllum</taxon>
    </lineage>
</organism>
<keyword evidence="6 8" id="KW-0675">Receptor</keyword>
<dbReference type="Proteomes" id="UP001163046">
    <property type="component" value="Unassembled WGS sequence"/>
</dbReference>
<feature type="transmembrane region" description="Helical" evidence="9">
    <location>
        <begin position="275"/>
        <end position="300"/>
    </location>
</feature>
<accession>A0A9X0CWN2</accession>
<evidence type="ECO:0000256" key="6">
    <source>
        <dbReference type="ARBA" id="ARBA00023170"/>
    </source>
</evidence>
<evidence type="ECO:0000313" key="11">
    <source>
        <dbReference type="Proteomes" id="UP001163046"/>
    </source>
</evidence>
<evidence type="ECO:0000256" key="1">
    <source>
        <dbReference type="ARBA" id="ARBA00004141"/>
    </source>
</evidence>
<feature type="transmembrane region" description="Helical" evidence="9">
    <location>
        <begin position="320"/>
        <end position="339"/>
    </location>
</feature>
<keyword evidence="7 8" id="KW-0807">Transducer</keyword>
<evidence type="ECO:0000256" key="8">
    <source>
        <dbReference type="RuleBase" id="RU000688"/>
    </source>
</evidence>
<reference evidence="10" key="1">
    <citation type="submission" date="2023-01" db="EMBL/GenBank/DDBJ databases">
        <title>Genome assembly of the deep-sea coral Lophelia pertusa.</title>
        <authorList>
            <person name="Herrera S."/>
            <person name="Cordes E."/>
        </authorList>
    </citation>
    <scope>NUCLEOTIDE SEQUENCE</scope>
    <source>
        <strain evidence="10">USNM1676648</strain>
        <tissue evidence="10">Polyp</tissue>
    </source>
</reference>
<comment type="similarity">
    <text evidence="8">Belongs to the G-protein coupled receptor 1 family.</text>
</comment>
<keyword evidence="4 8" id="KW-0297">G-protein coupled receptor</keyword>
<evidence type="ECO:0000256" key="3">
    <source>
        <dbReference type="ARBA" id="ARBA00022989"/>
    </source>
</evidence>
<keyword evidence="11" id="KW-1185">Reference proteome</keyword>
<dbReference type="EMBL" id="MU826367">
    <property type="protein sequence ID" value="KAJ7378311.1"/>
    <property type="molecule type" value="Genomic_DNA"/>
</dbReference>
<feature type="transmembrane region" description="Helical" evidence="9">
    <location>
        <begin position="61"/>
        <end position="85"/>
    </location>
</feature>
<dbReference type="InterPro" id="IPR000276">
    <property type="entry name" value="GPCR_Rhodpsn"/>
</dbReference>
<evidence type="ECO:0000256" key="4">
    <source>
        <dbReference type="ARBA" id="ARBA00023040"/>
    </source>
</evidence>
<comment type="subcellular location">
    <subcellularLocation>
        <location evidence="1">Membrane</location>
        <topology evidence="1">Multi-pass membrane protein</topology>
    </subcellularLocation>
</comment>
<name>A0A9X0CWN2_9CNID</name>
<dbReference type="OrthoDB" id="2105199at2759"/>
<gene>
    <name evidence="10" type="ORF">OS493_023558</name>
</gene>
<feature type="transmembrane region" description="Helical" evidence="9">
    <location>
        <begin position="178"/>
        <end position="196"/>
    </location>
</feature>
<dbReference type="PROSITE" id="PS00237">
    <property type="entry name" value="G_PROTEIN_RECEP_F1_1"/>
    <property type="match status" value="1"/>
</dbReference>
<evidence type="ECO:0000256" key="9">
    <source>
        <dbReference type="SAM" id="Phobius"/>
    </source>
</evidence>
<dbReference type="Gene3D" id="1.20.1070.10">
    <property type="entry name" value="Rhodopsin 7-helix transmembrane proteins"/>
    <property type="match status" value="1"/>
</dbReference>
<evidence type="ECO:0000313" key="10">
    <source>
        <dbReference type="EMBL" id="KAJ7378311.1"/>
    </source>
</evidence>